<sequence>MRSSPGRAARPAEADDEGKILLRPFDRVKIELSEESVHLLAGPGPRDPHHLPDELREVVAEALIRDVHDGPGVLVLGGFECLADDEEALRRAFLTGSRLFGDLMPQNASGELLREVRDRGTRIGEGRTTRYSDSRFGGSLHTDGAEAPLPVPDYFTLLCVHQAALGGALQLVHARDVVRELKDRPEVLDVLRQPFHFDRRGDEGPGEPPTTLKPVLFADGDAPGDSLGVTYLRQYIEVGHARPGVPDLTAAQVAALDALDALLADPALISQDRQQPGELAVFNNKRLLHGRTEFTDHGGGDRSRLLFRTWIRRPA</sequence>
<dbReference type="SUPFAM" id="SSF51197">
    <property type="entry name" value="Clavaminate synthase-like"/>
    <property type="match status" value="1"/>
</dbReference>
<evidence type="ECO:0000259" key="5">
    <source>
        <dbReference type="Pfam" id="PF02668"/>
    </source>
</evidence>
<accession>A0ABW0B221</accession>
<evidence type="ECO:0000256" key="3">
    <source>
        <dbReference type="ARBA" id="ARBA00023004"/>
    </source>
</evidence>
<comment type="caution">
    <text evidence="6">The sequence shown here is derived from an EMBL/GenBank/DDBJ whole genome shotgun (WGS) entry which is preliminary data.</text>
</comment>
<evidence type="ECO:0000256" key="1">
    <source>
        <dbReference type="ARBA" id="ARBA00001954"/>
    </source>
</evidence>
<reference evidence="7" key="1">
    <citation type="journal article" date="2019" name="Int. J. Syst. Evol. Microbiol.">
        <title>The Global Catalogue of Microorganisms (GCM) 10K type strain sequencing project: providing services to taxonomists for standard genome sequencing and annotation.</title>
        <authorList>
            <consortium name="The Broad Institute Genomics Platform"/>
            <consortium name="The Broad Institute Genome Sequencing Center for Infectious Disease"/>
            <person name="Wu L."/>
            <person name="Ma J."/>
        </authorList>
    </citation>
    <scope>NUCLEOTIDE SEQUENCE [LARGE SCALE GENOMIC DNA]</scope>
    <source>
        <strain evidence="7">CGMCC 4.1721</strain>
    </source>
</reference>
<keyword evidence="4" id="KW-0045">Antibiotic biosynthesis</keyword>
<proteinExistence type="predicted"/>
<evidence type="ECO:0000313" key="7">
    <source>
        <dbReference type="Proteomes" id="UP001596208"/>
    </source>
</evidence>
<dbReference type="InterPro" id="IPR003819">
    <property type="entry name" value="TauD/TfdA-like"/>
</dbReference>
<dbReference type="Gene3D" id="3.60.130.10">
    <property type="entry name" value="Clavaminate synthase-like"/>
    <property type="match status" value="1"/>
</dbReference>
<organism evidence="6 7">
    <name type="scientific">Streptomyces mutomycini</name>
    <dbReference type="NCBI Taxonomy" id="284036"/>
    <lineage>
        <taxon>Bacteria</taxon>
        <taxon>Bacillati</taxon>
        <taxon>Actinomycetota</taxon>
        <taxon>Actinomycetes</taxon>
        <taxon>Kitasatosporales</taxon>
        <taxon>Streptomycetaceae</taxon>
        <taxon>Streptomyces</taxon>
    </lineage>
</organism>
<protein>
    <submittedName>
        <fullName evidence="6">TauD/TfdA family dioxygenase</fullName>
    </submittedName>
</protein>
<keyword evidence="7" id="KW-1185">Reference proteome</keyword>
<name>A0ABW0B221_9ACTN</name>
<dbReference type="Proteomes" id="UP001596208">
    <property type="component" value="Unassembled WGS sequence"/>
</dbReference>
<dbReference type="RefSeq" id="WP_065848796.1">
    <property type="nucleotide sequence ID" value="NZ_JBHSKI010000003.1"/>
</dbReference>
<evidence type="ECO:0000313" key="6">
    <source>
        <dbReference type="EMBL" id="MFC5170997.1"/>
    </source>
</evidence>
<keyword evidence="2" id="KW-0560">Oxidoreductase</keyword>
<evidence type="ECO:0000256" key="2">
    <source>
        <dbReference type="ARBA" id="ARBA00023002"/>
    </source>
</evidence>
<comment type="cofactor">
    <cofactor evidence="1">
        <name>Fe(2+)</name>
        <dbReference type="ChEBI" id="CHEBI:29033"/>
    </cofactor>
</comment>
<dbReference type="Pfam" id="PF02668">
    <property type="entry name" value="TauD"/>
    <property type="match status" value="1"/>
</dbReference>
<gene>
    <name evidence="6" type="ORF">ACFPRK_10395</name>
</gene>
<keyword evidence="6" id="KW-0223">Dioxygenase</keyword>
<evidence type="ECO:0000256" key="4">
    <source>
        <dbReference type="ARBA" id="ARBA00023194"/>
    </source>
</evidence>
<feature type="domain" description="TauD/TfdA-like" evidence="5">
    <location>
        <begin position="55"/>
        <end position="310"/>
    </location>
</feature>
<dbReference type="GO" id="GO:0051213">
    <property type="term" value="F:dioxygenase activity"/>
    <property type="evidence" value="ECO:0007669"/>
    <property type="project" value="UniProtKB-KW"/>
</dbReference>
<dbReference type="InterPro" id="IPR042098">
    <property type="entry name" value="TauD-like_sf"/>
</dbReference>
<dbReference type="PANTHER" id="PTHR10696">
    <property type="entry name" value="GAMMA-BUTYROBETAINE HYDROXYLASE-RELATED"/>
    <property type="match status" value="1"/>
</dbReference>
<dbReference type="EMBL" id="JBHSKI010000003">
    <property type="protein sequence ID" value="MFC5170997.1"/>
    <property type="molecule type" value="Genomic_DNA"/>
</dbReference>
<dbReference type="PANTHER" id="PTHR10696:SF56">
    <property type="entry name" value="TAUD_TFDA-LIKE DOMAIN-CONTAINING PROTEIN"/>
    <property type="match status" value="1"/>
</dbReference>
<keyword evidence="3" id="KW-0408">Iron</keyword>
<dbReference type="InterPro" id="IPR050411">
    <property type="entry name" value="AlphaKG_dependent_hydroxylases"/>
</dbReference>